<dbReference type="OrthoDB" id="2185958at2"/>
<evidence type="ECO:0000313" key="2">
    <source>
        <dbReference type="EMBL" id="OEG16683.1"/>
    </source>
</evidence>
<evidence type="ECO:0000256" key="1">
    <source>
        <dbReference type="SAM" id="Phobius"/>
    </source>
</evidence>
<keyword evidence="1" id="KW-0812">Transmembrane</keyword>
<dbReference type="AlphaFoldDB" id="A0A1E5GVG4"/>
<keyword evidence="1" id="KW-0472">Membrane</keyword>
<feature type="transmembrane region" description="Helical" evidence="1">
    <location>
        <begin position="142"/>
        <end position="161"/>
    </location>
</feature>
<sequence>MKAVDIVLNKNIKNNIQTIDFEQAKQIVDLRDVSNNMNNKLLLPKYSIFTLTIILQILMAASLSGWILSRPFFAVIEWLSVLLTSIFFFKINFKSISENYLSRFYSNCSIILNVCSLVFSIGLWILLLTFSGNISMEYLSQILVQMFLSIMSIFFLEFSIYKYIQYRVLQEISTFRADIKTPIFGKLIDKSMIYGIGLIIIAMQYYRINKFWIIGNSSWITKVLIPVGQLFLWLIILLLLIALPIRIFYPNFVKNYILQLYSEEFRNEYGFTEKEWYSG</sequence>
<feature type="transmembrane region" description="Helical" evidence="1">
    <location>
        <begin position="191"/>
        <end position="208"/>
    </location>
</feature>
<keyword evidence="3" id="KW-1185">Reference proteome</keyword>
<dbReference type="Proteomes" id="UP000095094">
    <property type="component" value="Unassembled WGS sequence"/>
</dbReference>
<feature type="transmembrane region" description="Helical" evidence="1">
    <location>
        <begin position="46"/>
        <end position="66"/>
    </location>
</feature>
<proteinExistence type="predicted"/>
<protein>
    <submittedName>
        <fullName evidence="2">Uncharacterized protein</fullName>
    </submittedName>
</protein>
<keyword evidence="1" id="KW-1133">Transmembrane helix</keyword>
<evidence type="ECO:0000313" key="3">
    <source>
        <dbReference type="Proteomes" id="UP000095094"/>
    </source>
</evidence>
<comment type="caution">
    <text evidence="2">The sequence shown here is derived from an EMBL/GenBank/DDBJ whole genome shotgun (WGS) entry which is preliminary data.</text>
</comment>
<name>A0A1E5GVG4_9ENTE</name>
<feature type="transmembrane region" description="Helical" evidence="1">
    <location>
        <begin position="110"/>
        <end position="130"/>
    </location>
</feature>
<organism evidence="2 3">
    <name type="scientific">Enterococcus termitis</name>
    <dbReference type="NCBI Taxonomy" id="332950"/>
    <lineage>
        <taxon>Bacteria</taxon>
        <taxon>Bacillati</taxon>
        <taxon>Bacillota</taxon>
        <taxon>Bacilli</taxon>
        <taxon>Lactobacillales</taxon>
        <taxon>Enterococcaceae</taxon>
        <taxon>Enterococcus</taxon>
    </lineage>
</organism>
<dbReference type="EMBL" id="MIJY01000012">
    <property type="protein sequence ID" value="OEG16683.1"/>
    <property type="molecule type" value="Genomic_DNA"/>
</dbReference>
<accession>A0A1E5GVG4</accession>
<reference evidence="3" key="1">
    <citation type="submission" date="2016-09" db="EMBL/GenBank/DDBJ databases">
        <authorList>
            <person name="Gulvik C.A."/>
        </authorList>
    </citation>
    <scope>NUCLEOTIDE SEQUENCE [LARGE SCALE GENOMIC DNA]</scope>
    <source>
        <strain evidence="3">LMG 8895</strain>
    </source>
</reference>
<feature type="transmembrane region" description="Helical" evidence="1">
    <location>
        <begin position="72"/>
        <end position="89"/>
    </location>
</feature>
<feature type="transmembrane region" description="Helical" evidence="1">
    <location>
        <begin position="228"/>
        <end position="249"/>
    </location>
</feature>
<gene>
    <name evidence="2" type="ORF">BCR25_03535</name>
</gene>
<dbReference type="RefSeq" id="WP_069663080.1">
    <property type="nucleotide sequence ID" value="NZ_JBHUJJ010000001.1"/>
</dbReference>